<accession>A0A4Y9ZU96</accession>
<dbReference type="Proteomes" id="UP000298061">
    <property type="component" value="Unassembled WGS sequence"/>
</dbReference>
<evidence type="ECO:0000256" key="1">
    <source>
        <dbReference type="SAM" id="MobiDB-lite"/>
    </source>
</evidence>
<dbReference type="EMBL" id="SFCI01000863">
    <property type="protein sequence ID" value="TFY77627.1"/>
    <property type="molecule type" value="Genomic_DNA"/>
</dbReference>
<dbReference type="AlphaFoldDB" id="A0A4Y9ZU96"/>
<name>A0A4Y9ZU96_9AGAM</name>
<reference evidence="2 3" key="1">
    <citation type="submission" date="2019-02" db="EMBL/GenBank/DDBJ databases">
        <title>Genome sequencing of the rare red list fungi Hericium alpestre (H. flagellum).</title>
        <authorList>
            <person name="Buettner E."/>
            <person name="Kellner H."/>
        </authorList>
    </citation>
    <scope>NUCLEOTIDE SEQUENCE [LARGE SCALE GENOMIC DNA]</scope>
    <source>
        <strain evidence="2 3">DSM 108284</strain>
    </source>
</reference>
<feature type="region of interest" description="Disordered" evidence="1">
    <location>
        <begin position="29"/>
        <end position="53"/>
    </location>
</feature>
<organism evidence="2 3">
    <name type="scientific">Hericium alpestre</name>
    <dbReference type="NCBI Taxonomy" id="135208"/>
    <lineage>
        <taxon>Eukaryota</taxon>
        <taxon>Fungi</taxon>
        <taxon>Dikarya</taxon>
        <taxon>Basidiomycota</taxon>
        <taxon>Agaricomycotina</taxon>
        <taxon>Agaricomycetes</taxon>
        <taxon>Russulales</taxon>
        <taxon>Hericiaceae</taxon>
        <taxon>Hericium</taxon>
    </lineage>
</organism>
<comment type="caution">
    <text evidence="2">The sequence shown here is derived from an EMBL/GenBank/DDBJ whole genome shotgun (WGS) entry which is preliminary data.</text>
</comment>
<gene>
    <name evidence="2" type="ORF">EWM64_g6385</name>
</gene>
<keyword evidence="3" id="KW-1185">Reference proteome</keyword>
<evidence type="ECO:0000313" key="3">
    <source>
        <dbReference type="Proteomes" id="UP000298061"/>
    </source>
</evidence>
<sequence length="53" mass="5281">DEHEAEDGARAEGGDVEDELMEAVDAAEANSVKSAGSAAGWAPREGEVAPVGA</sequence>
<proteinExistence type="predicted"/>
<feature type="non-terminal residue" evidence="2">
    <location>
        <position position="1"/>
    </location>
</feature>
<protein>
    <submittedName>
        <fullName evidence="2">Uncharacterized protein</fullName>
    </submittedName>
</protein>
<evidence type="ECO:0000313" key="2">
    <source>
        <dbReference type="EMBL" id="TFY77627.1"/>
    </source>
</evidence>